<keyword evidence="3" id="KW-1185">Reference proteome</keyword>
<dbReference type="AlphaFoldDB" id="A0A813BA64"/>
<dbReference type="OrthoDB" id="10618578at2759"/>
<sequence>MAEGQKKLNPSVIAALKVLCEATEDDLMDALEEFRVAHRARLSALLGQSVAEGLEAFKQPYNEASTYDPAALAVALFGELPVLPDPGSDPTATGSGDVQPAHTWGQPEDDGPPVSAGIQTVPADYMDEILPELDYAHFDVANRSACAADTGSLFGGPVQPAKDAVFAGKGSPGRRAVLCVGSVLLHFLPTLPVRGRPPLVRGQLLPRTPSTPRRPVSHRRTRIRSLKQLVTLGRSLSSRQALPWVLSGLHRRP</sequence>
<accession>A0A813BA64</accession>
<reference evidence="2" key="1">
    <citation type="submission" date="2021-02" db="EMBL/GenBank/DDBJ databases">
        <authorList>
            <person name="Dougan E. K."/>
            <person name="Rhodes N."/>
            <person name="Thang M."/>
            <person name="Chan C."/>
        </authorList>
    </citation>
    <scope>NUCLEOTIDE SEQUENCE</scope>
</reference>
<protein>
    <submittedName>
        <fullName evidence="2">Uncharacterized protein</fullName>
    </submittedName>
</protein>
<evidence type="ECO:0000313" key="3">
    <source>
        <dbReference type="Proteomes" id="UP000601435"/>
    </source>
</evidence>
<dbReference type="EMBL" id="CAJNJA010067749">
    <property type="protein sequence ID" value="CAE7892784.1"/>
    <property type="molecule type" value="Genomic_DNA"/>
</dbReference>
<evidence type="ECO:0000313" key="2">
    <source>
        <dbReference type="EMBL" id="CAE7892784.1"/>
    </source>
</evidence>
<feature type="region of interest" description="Disordered" evidence="1">
    <location>
        <begin position="84"/>
        <end position="113"/>
    </location>
</feature>
<organism evidence="2 3">
    <name type="scientific">Symbiodinium necroappetens</name>
    <dbReference type="NCBI Taxonomy" id="1628268"/>
    <lineage>
        <taxon>Eukaryota</taxon>
        <taxon>Sar</taxon>
        <taxon>Alveolata</taxon>
        <taxon>Dinophyceae</taxon>
        <taxon>Suessiales</taxon>
        <taxon>Symbiodiniaceae</taxon>
        <taxon>Symbiodinium</taxon>
    </lineage>
</organism>
<evidence type="ECO:0000256" key="1">
    <source>
        <dbReference type="SAM" id="MobiDB-lite"/>
    </source>
</evidence>
<proteinExistence type="predicted"/>
<comment type="caution">
    <text evidence="2">The sequence shown here is derived from an EMBL/GenBank/DDBJ whole genome shotgun (WGS) entry which is preliminary data.</text>
</comment>
<dbReference type="Proteomes" id="UP000601435">
    <property type="component" value="Unassembled WGS sequence"/>
</dbReference>
<name>A0A813BA64_9DINO</name>
<gene>
    <name evidence="2" type="ORF">SNEC2469_LOCUS29747</name>
</gene>